<feature type="compositionally biased region" description="Pro residues" evidence="1">
    <location>
        <begin position="14"/>
        <end position="24"/>
    </location>
</feature>
<proteinExistence type="predicted"/>
<keyword evidence="4" id="KW-1185">Reference proteome</keyword>
<feature type="region of interest" description="Disordered" evidence="1">
    <location>
        <begin position="1"/>
        <end position="42"/>
    </location>
</feature>
<dbReference type="Pfam" id="PF13960">
    <property type="entry name" value="DUF4218"/>
    <property type="match status" value="1"/>
</dbReference>
<dbReference type="InterPro" id="IPR025452">
    <property type="entry name" value="DUF4218"/>
</dbReference>
<name>A0A371EBP2_MUCPR</name>
<dbReference type="OrthoDB" id="1397097at2759"/>
<dbReference type="AlphaFoldDB" id="A0A371EBP2"/>
<accession>A0A371EBP2</accession>
<evidence type="ECO:0000256" key="1">
    <source>
        <dbReference type="SAM" id="MobiDB-lite"/>
    </source>
</evidence>
<sequence length="282" mass="32294">MDRTEAKHSSCKRPPNPLSGPRPSPSNSTPSKEGGREPSRQKSLYVRHFLDTMHIEKNICDSVIDMLLNVPRKSKDGINVRLGMVSIGIKGELGMIKNGKCTYLPPTTHTLSRKEKEVFCKFLTKVKVLEGYSSNIRSLIFMKDLKLKGLNSHACHVLMEHLLLVGIHSILSKKGEGDHHKTIDIIVWVSLYEMDVSIECYMNILKGYVKNFSQPKGCIVEQYKVEEVVEFCTEYLTNFDSIRLLRSRHTRRTIEKGIKGTLICFTQYNKVEPYVERHKELL</sequence>
<dbReference type="PANTHER" id="PTHR10775">
    <property type="entry name" value="OS08G0208400 PROTEIN"/>
    <property type="match status" value="1"/>
</dbReference>
<dbReference type="Proteomes" id="UP000257109">
    <property type="component" value="Unassembled WGS sequence"/>
</dbReference>
<feature type="non-terminal residue" evidence="3">
    <location>
        <position position="1"/>
    </location>
</feature>
<dbReference type="PANTHER" id="PTHR10775:SF180">
    <property type="entry name" value="TRANSPOSON, EN_SPM-LIKE, TRANSPOSASE-ASSOCIATED DOMAIN PROTEIN-RELATED"/>
    <property type="match status" value="1"/>
</dbReference>
<comment type="caution">
    <text evidence="3">The sequence shown here is derived from an EMBL/GenBank/DDBJ whole genome shotgun (WGS) entry which is preliminary data.</text>
</comment>
<feature type="domain" description="DUF4218" evidence="2">
    <location>
        <begin position="196"/>
        <end position="243"/>
    </location>
</feature>
<gene>
    <name evidence="3" type="ORF">CR513_58127</name>
</gene>
<organism evidence="3 4">
    <name type="scientific">Mucuna pruriens</name>
    <name type="common">Velvet bean</name>
    <name type="synonym">Dolichos pruriens</name>
    <dbReference type="NCBI Taxonomy" id="157652"/>
    <lineage>
        <taxon>Eukaryota</taxon>
        <taxon>Viridiplantae</taxon>
        <taxon>Streptophyta</taxon>
        <taxon>Embryophyta</taxon>
        <taxon>Tracheophyta</taxon>
        <taxon>Spermatophyta</taxon>
        <taxon>Magnoliopsida</taxon>
        <taxon>eudicotyledons</taxon>
        <taxon>Gunneridae</taxon>
        <taxon>Pentapetalae</taxon>
        <taxon>rosids</taxon>
        <taxon>fabids</taxon>
        <taxon>Fabales</taxon>
        <taxon>Fabaceae</taxon>
        <taxon>Papilionoideae</taxon>
        <taxon>50 kb inversion clade</taxon>
        <taxon>NPAAA clade</taxon>
        <taxon>indigoferoid/millettioid clade</taxon>
        <taxon>Phaseoleae</taxon>
        <taxon>Mucuna</taxon>
    </lineage>
</organism>
<evidence type="ECO:0000313" key="4">
    <source>
        <dbReference type="Proteomes" id="UP000257109"/>
    </source>
</evidence>
<reference evidence="3" key="1">
    <citation type="submission" date="2018-05" db="EMBL/GenBank/DDBJ databases">
        <title>Draft genome of Mucuna pruriens seed.</title>
        <authorList>
            <person name="Nnadi N.E."/>
            <person name="Vos R."/>
            <person name="Hasami M.H."/>
            <person name="Devisetty U.K."/>
            <person name="Aguiy J.C."/>
        </authorList>
    </citation>
    <scope>NUCLEOTIDE SEQUENCE [LARGE SCALE GENOMIC DNA]</scope>
    <source>
        <strain evidence="3">JCA_2017</strain>
    </source>
</reference>
<evidence type="ECO:0000259" key="2">
    <source>
        <dbReference type="Pfam" id="PF13960"/>
    </source>
</evidence>
<dbReference type="EMBL" id="QJKJ01014901">
    <property type="protein sequence ID" value="RDX63443.1"/>
    <property type="molecule type" value="Genomic_DNA"/>
</dbReference>
<protein>
    <recommendedName>
        <fullName evidence="2">DUF4218 domain-containing protein</fullName>
    </recommendedName>
</protein>
<evidence type="ECO:0000313" key="3">
    <source>
        <dbReference type="EMBL" id="RDX63443.1"/>
    </source>
</evidence>